<protein>
    <submittedName>
        <fullName evidence="2">DUF4037 domain-containing protein</fullName>
    </submittedName>
</protein>
<sequence>MSGISRKIQEKLDCIIEVLKSTVNGECILALAGAHAKGVADENSDIDIFMFIQEAKSFEERKCIIEGIADAGTTPWISPSFEEYPWGGSMDFYFQGTPIETTVRTFAQMEKRIAESKKGQFEIIPATWTSNGYYTFIYLCELSFIKPIWDPQGILESYQKELKIYPKKLKQSIINCFMDRANTWLDNFHYESAIKRMDLLFTGPIVMHTVMDMIQVIFALNEVYFTGDKKLEKALKDMKYCPNELIENIELLLSAPRNSELLQKQCDILRSIREDLQVEIEKYNKEDE</sequence>
<proteinExistence type="predicted"/>
<dbReference type="InterPro" id="IPR043519">
    <property type="entry name" value="NT_sf"/>
</dbReference>
<comment type="caution">
    <text evidence="2">The sequence shown here is derived from an EMBL/GenBank/DDBJ whole genome shotgun (WGS) entry which is preliminary data.</text>
</comment>
<dbReference type="AlphaFoldDB" id="A0AA42DJH2"/>
<accession>A0AA42DJH2</accession>
<evidence type="ECO:0000313" key="3">
    <source>
        <dbReference type="Proteomes" id="UP001169242"/>
    </source>
</evidence>
<keyword evidence="3" id="KW-1185">Reference proteome</keyword>
<organism evidence="2 3">
    <name type="scientific">Holtiella tumoricola</name>
    <dbReference type="NCBI Taxonomy" id="3018743"/>
    <lineage>
        <taxon>Bacteria</taxon>
        <taxon>Bacillati</taxon>
        <taxon>Bacillota</taxon>
        <taxon>Clostridia</taxon>
        <taxon>Lachnospirales</taxon>
        <taxon>Cellulosilyticaceae</taxon>
        <taxon>Holtiella</taxon>
    </lineage>
</organism>
<dbReference type="RefSeq" id="WP_271010870.1">
    <property type="nucleotide sequence ID" value="NZ_JAQIFT010000008.1"/>
</dbReference>
<evidence type="ECO:0000313" key="2">
    <source>
        <dbReference type="EMBL" id="MDA3730146.1"/>
    </source>
</evidence>
<dbReference type="EMBL" id="JAQIFT010000008">
    <property type="protein sequence ID" value="MDA3730146.1"/>
    <property type="molecule type" value="Genomic_DNA"/>
</dbReference>
<evidence type="ECO:0000259" key="1">
    <source>
        <dbReference type="Pfam" id="PF13228"/>
    </source>
</evidence>
<reference evidence="2" key="1">
    <citation type="journal article" date="2023" name="Int. J. Syst. Evol. Microbiol.">
        <title>&lt;i&gt;Holtiella tumoricola&lt;/i&gt; gen. nov. sp. nov., isolated from a human clinical sample.</title>
        <authorList>
            <person name="Allen-Vercoe E."/>
            <person name="Daigneault M.C."/>
            <person name="Vancuren S.J."/>
            <person name="Cochrane K."/>
            <person name="O'Neal L.L."/>
            <person name="Sankaranarayanan K."/>
            <person name="Lawson P.A."/>
        </authorList>
    </citation>
    <scope>NUCLEOTIDE SEQUENCE</scope>
    <source>
        <strain evidence="2">CC70A</strain>
    </source>
</reference>
<dbReference type="Proteomes" id="UP001169242">
    <property type="component" value="Unassembled WGS sequence"/>
</dbReference>
<feature type="domain" description="DUF4037" evidence="1">
    <location>
        <begin position="149"/>
        <end position="226"/>
    </location>
</feature>
<dbReference type="SUPFAM" id="SSF81301">
    <property type="entry name" value="Nucleotidyltransferase"/>
    <property type="match status" value="1"/>
</dbReference>
<dbReference type="Pfam" id="PF13228">
    <property type="entry name" value="DUF4037"/>
    <property type="match status" value="1"/>
</dbReference>
<dbReference type="Gene3D" id="3.30.460.10">
    <property type="entry name" value="Beta Polymerase, domain 2"/>
    <property type="match status" value="1"/>
</dbReference>
<gene>
    <name evidence="2" type="ORF">PBV87_01275</name>
</gene>
<name>A0AA42DJH2_9FIRM</name>
<dbReference type="InterPro" id="IPR025117">
    <property type="entry name" value="DUF4037"/>
</dbReference>